<dbReference type="Pfam" id="PF00079">
    <property type="entry name" value="Serpin"/>
    <property type="match status" value="1"/>
</dbReference>
<organism evidence="4 5">
    <name type="scientific">Caenorhabditis auriculariae</name>
    <dbReference type="NCBI Taxonomy" id="2777116"/>
    <lineage>
        <taxon>Eukaryota</taxon>
        <taxon>Metazoa</taxon>
        <taxon>Ecdysozoa</taxon>
        <taxon>Nematoda</taxon>
        <taxon>Chromadorea</taxon>
        <taxon>Rhabditida</taxon>
        <taxon>Rhabditina</taxon>
        <taxon>Rhabditomorpha</taxon>
        <taxon>Rhabditoidea</taxon>
        <taxon>Rhabditidae</taxon>
        <taxon>Peloderinae</taxon>
        <taxon>Caenorhabditis</taxon>
    </lineage>
</organism>
<dbReference type="InterPro" id="IPR036186">
    <property type="entry name" value="Serpin_sf"/>
</dbReference>
<dbReference type="SUPFAM" id="SSF56574">
    <property type="entry name" value="Serpins"/>
    <property type="match status" value="1"/>
</dbReference>
<feature type="domain" description="Serpin" evidence="3">
    <location>
        <begin position="9"/>
        <end position="368"/>
    </location>
</feature>
<evidence type="ECO:0000256" key="1">
    <source>
        <dbReference type="ARBA" id="ARBA00009500"/>
    </source>
</evidence>
<dbReference type="InterPro" id="IPR042185">
    <property type="entry name" value="Serpin_sf_2"/>
</dbReference>
<evidence type="ECO:0000313" key="4">
    <source>
        <dbReference type="EMBL" id="CAD6192314.1"/>
    </source>
</evidence>
<evidence type="ECO:0000259" key="3">
    <source>
        <dbReference type="SMART" id="SM00093"/>
    </source>
</evidence>
<dbReference type="Gene3D" id="3.30.497.10">
    <property type="entry name" value="Antithrombin, subunit I, domain 2"/>
    <property type="match status" value="1"/>
</dbReference>
<reference evidence="4" key="1">
    <citation type="submission" date="2020-10" db="EMBL/GenBank/DDBJ databases">
        <authorList>
            <person name="Kikuchi T."/>
        </authorList>
    </citation>
    <scope>NUCLEOTIDE SEQUENCE</scope>
    <source>
        <strain evidence="4">NKZ352</strain>
    </source>
</reference>
<dbReference type="SMART" id="SM00093">
    <property type="entry name" value="SERPIN"/>
    <property type="match status" value="1"/>
</dbReference>
<dbReference type="OrthoDB" id="9518664at2759"/>
<comment type="similarity">
    <text evidence="1 2">Belongs to the serpin family.</text>
</comment>
<evidence type="ECO:0000313" key="5">
    <source>
        <dbReference type="Proteomes" id="UP000835052"/>
    </source>
</evidence>
<dbReference type="AlphaFoldDB" id="A0A8S1HA81"/>
<dbReference type="GO" id="GO:0005615">
    <property type="term" value="C:extracellular space"/>
    <property type="evidence" value="ECO:0007669"/>
    <property type="project" value="InterPro"/>
</dbReference>
<proteinExistence type="inferred from homology"/>
<dbReference type="PANTHER" id="PTHR11461">
    <property type="entry name" value="SERINE PROTEASE INHIBITOR, SERPIN"/>
    <property type="match status" value="1"/>
</dbReference>
<keyword evidence="5" id="KW-1185">Reference proteome</keyword>
<dbReference type="Gene3D" id="2.30.39.10">
    <property type="entry name" value="Alpha-1-antitrypsin, domain 1"/>
    <property type="match status" value="1"/>
</dbReference>
<gene>
    <name evidence="4" type="ORF">CAUJ_LOCUS8233</name>
</gene>
<dbReference type="EMBL" id="CAJGYM010000027">
    <property type="protein sequence ID" value="CAD6192314.1"/>
    <property type="molecule type" value="Genomic_DNA"/>
</dbReference>
<protein>
    <recommendedName>
        <fullName evidence="3">Serpin domain-containing protein</fullName>
    </recommendedName>
</protein>
<comment type="caution">
    <text evidence="4">The sequence shown here is derived from an EMBL/GenBank/DDBJ whole genome shotgun (WGS) entry which is preliminary data.</text>
</comment>
<name>A0A8S1HA81_9PELO</name>
<sequence>MFVEAETDFGLTILRAHRNFSEPFVFSPISICLALSLLHTGANKIARLQIADYIARGANEDQLLQHYTFLTAVLNSHSHNVSSVSNNKFFTSGTTSGKFAQAYLGKIEKHYGVNNGGQEGKVVEEVVEKEEKTTPEIIYYGRDVKTTATTAYSTRMNAEENSDVETLMNELQLNATWDPTYNLQRTTHEPFSVAPEMRKLVEYLNDGLVFRDYAEDELFEALILNYSDPTYSLALFLPKKHMGLVETLQKFSARHFQSLLEKAKRTYLMIKFPVFRIDRTIDLGDVVERMGIFEDFNDEVVEDSFNVTRAVHTAHIEVTDGGRAVNLNMGKIQDASVLVDGAIYFKADHPFLFAVLRDRHPLYIGIFC</sequence>
<evidence type="ECO:0000256" key="2">
    <source>
        <dbReference type="RuleBase" id="RU000411"/>
    </source>
</evidence>
<dbReference type="PANTHER" id="PTHR11461:SF211">
    <property type="entry name" value="GH10112P-RELATED"/>
    <property type="match status" value="1"/>
</dbReference>
<dbReference type="InterPro" id="IPR042178">
    <property type="entry name" value="Serpin_sf_1"/>
</dbReference>
<dbReference type="InterPro" id="IPR000215">
    <property type="entry name" value="Serpin_fam"/>
</dbReference>
<dbReference type="GO" id="GO:0004867">
    <property type="term" value="F:serine-type endopeptidase inhibitor activity"/>
    <property type="evidence" value="ECO:0007669"/>
    <property type="project" value="InterPro"/>
</dbReference>
<dbReference type="Proteomes" id="UP000835052">
    <property type="component" value="Unassembled WGS sequence"/>
</dbReference>
<dbReference type="InterPro" id="IPR023796">
    <property type="entry name" value="Serpin_dom"/>
</dbReference>
<accession>A0A8S1HA81</accession>